<sequence>FFAHLFSKPYITSNEVSQDKDLKFIAKTLKFF</sequence>
<gene>
    <name evidence="1" type="ORF">AVDCRST_MAG92-5618</name>
</gene>
<evidence type="ECO:0000313" key="1">
    <source>
        <dbReference type="EMBL" id="CAA9308108.1"/>
    </source>
</evidence>
<dbReference type="AlphaFoldDB" id="A0A6J4KJQ7"/>
<dbReference type="EMBL" id="CADCTM010000940">
    <property type="protein sequence ID" value="CAA9308108.1"/>
    <property type="molecule type" value="Genomic_DNA"/>
</dbReference>
<name>A0A6J4KJQ7_9CYAN</name>
<organism evidence="1">
    <name type="scientific">uncultured Coleofasciculus sp</name>
    <dbReference type="NCBI Taxonomy" id="1267456"/>
    <lineage>
        <taxon>Bacteria</taxon>
        <taxon>Bacillati</taxon>
        <taxon>Cyanobacteriota</taxon>
        <taxon>Cyanophyceae</taxon>
        <taxon>Coleofasciculales</taxon>
        <taxon>Coleofasciculaceae</taxon>
        <taxon>Coleofasciculus</taxon>
        <taxon>environmental samples</taxon>
    </lineage>
</organism>
<protein>
    <submittedName>
        <fullName evidence="1">Uncharacterized protein</fullName>
    </submittedName>
</protein>
<accession>A0A6J4KJQ7</accession>
<feature type="non-terminal residue" evidence="1">
    <location>
        <position position="1"/>
    </location>
</feature>
<reference evidence="1" key="1">
    <citation type="submission" date="2020-02" db="EMBL/GenBank/DDBJ databases">
        <authorList>
            <person name="Meier V. D."/>
        </authorList>
    </citation>
    <scope>NUCLEOTIDE SEQUENCE</scope>
    <source>
        <strain evidence="1">AVDCRST_MAG92</strain>
    </source>
</reference>
<proteinExistence type="predicted"/>